<dbReference type="STRING" id="857340.A0A086SUG4"/>
<dbReference type="Gene3D" id="1.20.1280.50">
    <property type="match status" value="1"/>
</dbReference>
<feature type="repeat" description="WD" evidence="8">
    <location>
        <begin position="366"/>
        <end position="406"/>
    </location>
</feature>
<dbReference type="Pfam" id="PF12937">
    <property type="entry name" value="F-box-like"/>
    <property type="match status" value="1"/>
</dbReference>
<proteinExistence type="inferred from homology"/>
<dbReference type="OrthoDB" id="190105at2759"/>
<feature type="repeat" description="WD" evidence="8">
    <location>
        <begin position="340"/>
        <end position="365"/>
    </location>
</feature>
<dbReference type="PRINTS" id="PR00320">
    <property type="entry name" value="GPROTEINBRPT"/>
</dbReference>
<evidence type="ECO:0000256" key="5">
    <source>
        <dbReference type="ARBA" id="ARBA00038415"/>
    </source>
</evidence>
<organism evidence="11 12">
    <name type="scientific">Hapsidospora chrysogenum (strain ATCC 11550 / CBS 779.69 / DSM 880 / IAM 14645 / JCM 23072 / IMI 49137)</name>
    <name type="common">Acremonium chrysogenum</name>
    <dbReference type="NCBI Taxonomy" id="857340"/>
    <lineage>
        <taxon>Eukaryota</taxon>
        <taxon>Fungi</taxon>
        <taxon>Dikarya</taxon>
        <taxon>Ascomycota</taxon>
        <taxon>Pezizomycotina</taxon>
        <taxon>Sordariomycetes</taxon>
        <taxon>Hypocreomycetidae</taxon>
        <taxon>Hypocreales</taxon>
        <taxon>Bionectriaceae</taxon>
        <taxon>Hapsidospora</taxon>
    </lineage>
</organism>
<feature type="compositionally biased region" description="Pro residues" evidence="9">
    <location>
        <begin position="66"/>
        <end position="76"/>
    </location>
</feature>
<dbReference type="InterPro" id="IPR001680">
    <property type="entry name" value="WD40_rpt"/>
</dbReference>
<dbReference type="HOGENOM" id="CLU_000288_103_2_1"/>
<comment type="similarity">
    <text evidence="1">Belongs to the WD repeat MET30/SCONB/SCON-2 family.</text>
</comment>
<dbReference type="SMART" id="SM00320">
    <property type="entry name" value="WD40"/>
    <property type="match status" value="6"/>
</dbReference>
<feature type="region of interest" description="Disordered" evidence="9">
    <location>
        <begin position="620"/>
        <end position="678"/>
    </location>
</feature>
<name>A0A086SUG4_HAPC1</name>
<keyword evidence="3" id="KW-0677">Repeat</keyword>
<keyword evidence="4" id="KW-0175">Coiled coil</keyword>
<feature type="repeat" description="WD" evidence="8">
    <location>
        <begin position="527"/>
        <end position="566"/>
    </location>
</feature>
<dbReference type="Gene3D" id="2.130.10.10">
    <property type="entry name" value="YVTN repeat-like/Quinoprotein amine dehydrogenase"/>
    <property type="match status" value="1"/>
</dbReference>
<dbReference type="InterPro" id="IPR020472">
    <property type="entry name" value="WD40_PAC1"/>
</dbReference>
<evidence type="ECO:0000256" key="7">
    <source>
        <dbReference type="ARBA" id="ARBA00043913"/>
    </source>
</evidence>
<evidence type="ECO:0000313" key="11">
    <source>
        <dbReference type="EMBL" id="KFH40746.1"/>
    </source>
</evidence>
<reference evidence="12" key="1">
    <citation type="journal article" date="2014" name="Genome Announc.">
        <title>Genome sequence and annotation of Acremonium chrysogenum, producer of the beta-lactam antibiotic cephalosporin C.</title>
        <authorList>
            <person name="Terfehr D."/>
            <person name="Dahlmann T.A."/>
            <person name="Specht T."/>
            <person name="Zadra I."/>
            <person name="Kuernsteiner H."/>
            <person name="Kueck U."/>
        </authorList>
    </citation>
    <scope>NUCLEOTIDE SEQUENCE [LARGE SCALE GENOMIC DNA]</scope>
    <source>
        <strain evidence="12">ATCC 11550 / CBS 779.69 / DSM 880 / IAM 14645 / JCM 23072 / IMI 49137</strain>
    </source>
</reference>
<dbReference type="PROSITE" id="PS00678">
    <property type="entry name" value="WD_REPEATS_1"/>
    <property type="match status" value="3"/>
</dbReference>
<dbReference type="Pfam" id="PF00400">
    <property type="entry name" value="WD40"/>
    <property type="match status" value="6"/>
</dbReference>
<dbReference type="AlphaFoldDB" id="A0A086SUG4"/>
<feature type="compositionally biased region" description="Polar residues" evidence="9">
    <location>
        <begin position="665"/>
        <end position="678"/>
    </location>
</feature>
<feature type="repeat" description="WD" evidence="8">
    <location>
        <begin position="407"/>
        <end position="446"/>
    </location>
</feature>
<dbReference type="InterPro" id="IPR036047">
    <property type="entry name" value="F-box-like_dom_sf"/>
</dbReference>
<protein>
    <recommendedName>
        <fullName evidence="6">Mitochondrial division protein 1</fullName>
    </recommendedName>
</protein>
<dbReference type="GO" id="GO:0042393">
    <property type="term" value="F:histone binding"/>
    <property type="evidence" value="ECO:0007669"/>
    <property type="project" value="TreeGrafter"/>
</dbReference>
<comment type="caution">
    <text evidence="11">The sequence shown here is derived from an EMBL/GenBank/DDBJ whole genome shotgun (WGS) entry which is preliminary data.</text>
</comment>
<comment type="similarity">
    <text evidence="5">Belongs to the WD repeat MDV1/CAF4 family.</text>
</comment>
<evidence type="ECO:0000256" key="2">
    <source>
        <dbReference type="ARBA" id="ARBA00022574"/>
    </source>
</evidence>
<dbReference type="EMBL" id="JPKY01000171">
    <property type="protein sequence ID" value="KFH40746.1"/>
    <property type="molecule type" value="Genomic_DNA"/>
</dbReference>
<dbReference type="InterPro" id="IPR001810">
    <property type="entry name" value="F-box_dom"/>
</dbReference>
<evidence type="ECO:0000256" key="6">
    <source>
        <dbReference type="ARBA" id="ARBA00039789"/>
    </source>
</evidence>
<feature type="repeat" description="WD" evidence="8">
    <location>
        <begin position="447"/>
        <end position="486"/>
    </location>
</feature>
<dbReference type="CDD" id="cd00200">
    <property type="entry name" value="WD40"/>
    <property type="match status" value="1"/>
</dbReference>
<comment type="function">
    <text evidence="7">Involved in mitochondrial fission. Acts as an adapter protein required to form mitochondrial fission complexes. Formation of these complexes is required to promote constriction and fission of the mitochondrial compartment at a late step in mitochondrial division.</text>
</comment>
<feature type="domain" description="F-box" evidence="10">
    <location>
        <begin position="141"/>
        <end position="188"/>
    </location>
</feature>
<sequence>MARSGRPMSFSERRASVLNEELTVDTSTSITDPRLDKMAQPRHLRGPPTPSMPTPAADFDQQLTGSPPPPPTPAASPGPSNCQPDWSGAADDEDFFLAKVRQHFKNSSGPQRTRILADLLNLCTSPQLSFVHQFVSPLLKKDPFTSLPNELCLRILSFIDDPKVLARASQVSHRWRDLLSDDMTWKNLCMKHDYRRRLSEVESISPGGFARPAIQPLTHSDSEMTSTSLTGHLPLSNLATGSKSLDGGVGGRAGRRPKLKSYKSHFKQRYLVEAAWRSGGTCTTRNITQEAGVVTSLHLTPKYIILALDNAKIHVFDAEGNSQRTLQGHVMGVWAMVPWGDTLVSGGCDREVRVWDLKTGACLHTLRGHTSTVRCLKMADENTAISGSRDTTLRIWDIRTGLCRNVLVGHQSSVRCLEIKGDIVVSGSYDTFARVWSISEGRCLQTLQGHFSQIYAIAFDGKRVVTGSLDTNVRIWDPMSGECLAILQGHTSLVGQLQMRGDTLVTGGSDGSVRVWSLERLVPIHRLAAHDNSVTSLQFDDTRIVSGGSDGRVKIWDLKTGHLVRELLSQGEAVWRVAFEDEKCVALALRGNRTVMEVWSFTPPDDMLYDRHSTFQQRVLEDDPNRPMSAMALDYRDPEAENSSSSRQDAASQDVNMTDAGPTTAPLQGRNTNFFRDD</sequence>
<accession>A0A086SUG4</accession>
<dbReference type="PROSITE" id="PS50082">
    <property type="entry name" value="WD_REPEATS_2"/>
    <property type="match status" value="6"/>
</dbReference>
<evidence type="ECO:0000256" key="3">
    <source>
        <dbReference type="ARBA" id="ARBA00022737"/>
    </source>
</evidence>
<dbReference type="PROSITE" id="PS50294">
    <property type="entry name" value="WD_REPEATS_REGION"/>
    <property type="match status" value="5"/>
</dbReference>
<keyword evidence="12" id="KW-1185">Reference proteome</keyword>
<feature type="repeat" description="WD" evidence="8">
    <location>
        <begin position="487"/>
        <end position="519"/>
    </location>
</feature>
<dbReference type="GO" id="GO:0048188">
    <property type="term" value="C:Set1C/COMPASS complex"/>
    <property type="evidence" value="ECO:0007669"/>
    <property type="project" value="TreeGrafter"/>
</dbReference>
<evidence type="ECO:0000256" key="9">
    <source>
        <dbReference type="SAM" id="MobiDB-lite"/>
    </source>
</evidence>
<gene>
    <name evidence="11" type="ORF">ACRE_085550</name>
</gene>
<keyword evidence="2 8" id="KW-0853">WD repeat</keyword>
<feature type="region of interest" description="Disordered" evidence="9">
    <location>
        <begin position="1"/>
        <end position="87"/>
    </location>
</feature>
<evidence type="ECO:0000256" key="8">
    <source>
        <dbReference type="PROSITE-ProRule" id="PRU00221"/>
    </source>
</evidence>
<evidence type="ECO:0000256" key="4">
    <source>
        <dbReference type="ARBA" id="ARBA00023054"/>
    </source>
</evidence>
<dbReference type="PROSITE" id="PS50181">
    <property type="entry name" value="FBOX"/>
    <property type="match status" value="1"/>
</dbReference>
<dbReference type="Proteomes" id="UP000029964">
    <property type="component" value="Unassembled WGS sequence"/>
</dbReference>
<dbReference type="SUPFAM" id="SSF81383">
    <property type="entry name" value="F-box domain"/>
    <property type="match status" value="1"/>
</dbReference>
<dbReference type="PANTHER" id="PTHR22847">
    <property type="entry name" value="WD40 REPEAT PROTEIN"/>
    <property type="match status" value="1"/>
</dbReference>
<dbReference type="InterPro" id="IPR036322">
    <property type="entry name" value="WD40_repeat_dom_sf"/>
</dbReference>
<feature type="compositionally biased region" description="Low complexity" evidence="9">
    <location>
        <begin position="643"/>
        <end position="654"/>
    </location>
</feature>
<evidence type="ECO:0000313" key="12">
    <source>
        <dbReference type="Proteomes" id="UP000029964"/>
    </source>
</evidence>
<evidence type="ECO:0000256" key="1">
    <source>
        <dbReference type="ARBA" id="ARBA00007968"/>
    </source>
</evidence>
<dbReference type="InterPro" id="IPR015943">
    <property type="entry name" value="WD40/YVTN_repeat-like_dom_sf"/>
</dbReference>
<evidence type="ECO:0000259" key="10">
    <source>
        <dbReference type="PROSITE" id="PS50181"/>
    </source>
</evidence>
<dbReference type="PANTHER" id="PTHR22847:SF637">
    <property type="entry name" value="WD REPEAT DOMAIN 5B"/>
    <property type="match status" value="1"/>
</dbReference>
<dbReference type="SUPFAM" id="SSF50978">
    <property type="entry name" value="WD40 repeat-like"/>
    <property type="match status" value="1"/>
</dbReference>
<dbReference type="InterPro" id="IPR019775">
    <property type="entry name" value="WD40_repeat_CS"/>
</dbReference>
<dbReference type="SMART" id="SM00256">
    <property type="entry name" value="FBOX"/>
    <property type="match status" value="1"/>
</dbReference>